<dbReference type="AlphaFoldDB" id="A0A485N0I7"/>
<keyword evidence="3" id="KW-1185">Reference proteome</keyword>
<evidence type="ECO:0000313" key="3">
    <source>
        <dbReference type="Proteomes" id="UP000386466"/>
    </source>
</evidence>
<reference evidence="2 3" key="1">
    <citation type="submission" date="2019-01" db="EMBL/GenBank/DDBJ databases">
        <authorList>
            <person name="Alioto T."/>
            <person name="Alioto T."/>
        </authorList>
    </citation>
    <scope>NUCLEOTIDE SEQUENCE [LARGE SCALE GENOMIC DNA]</scope>
</reference>
<protein>
    <submittedName>
        <fullName evidence="2">Uncharacterized protein</fullName>
    </submittedName>
</protein>
<dbReference type="Proteomes" id="UP000386466">
    <property type="component" value="Unassembled WGS sequence"/>
</dbReference>
<sequence>MTSDSLVGYRHVSRGALSANNLAGLILGWKVGSCQEGRVRRSPGAHARTPPVTSAPEGQ</sequence>
<name>A0A485N0I7_LYNPA</name>
<organism evidence="2 3">
    <name type="scientific">Lynx pardinus</name>
    <name type="common">Iberian lynx</name>
    <name type="synonym">Felis pardina</name>
    <dbReference type="NCBI Taxonomy" id="191816"/>
    <lineage>
        <taxon>Eukaryota</taxon>
        <taxon>Metazoa</taxon>
        <taxon>Chordata</taxon>
        <taxon>Craniata</taxon>
        <taxon>Vertebrata</taxon>
        <taxon>Euteleostomi</taxon>
        <taxon>Mammalia</taxon>
        <taxon>Eutheria</taxon>
        <taxon>Laurasiatheria</taxon>
        <taxon>Carnivora</taxon>
        <taxon>Feliformia</taxon>
        <taxon>Felidae</taxon>
        <taxon>Felinae</taxon>
        <taxon>Lynx</taxon>
    </lineage>
</organism>
<feature type="region of interest" description="Disordered" evidence="1">
    <location>
        <begin position="37"/>
        <end position="59"/>
    </location>
</feature>
<feature type="non-terminal residue" evidence="2">
    <location>
        <position position="59"/>
    </location>
</feature>
<evidence type="ECO:0000256" key="1">
    <source>
        <dbReference type="SAM" id="MobiDB-lite"/>
    </source>
</evidence>
<evidence type="ECO:0000313" key="2">
    <source>
        <dbReference type="EMBL" id="VFV25608.1"/>
    </source>
</evidence>
<dbReference type="EMBL" id="CAAGRJ010007850">
    <property type="protein sequence ID" value="VFV25608.1"/>
    <property type="molecule type" value="Genomic_DNA"/>
</dbReference>
<accession>A0A485N0I7</accession>
<gene>
    <name evidence="2" type="ORF">LYPA_23C020679</name>
</gene>
<proteinExistence type="predicted"/>